<dbReference type="EMBL" id="FZNN01000012">
    <property type="protein sequence ID" value="SNR61576.1"/>
    <property type="molecule type" value="Genomic_DNA"/>
</dbReference>
<protein>
    <recommendedName>
        <fullName evidence="4">DUF2059 domain-containing protein</fullName>
    </recommendedName>
</protein>
<accession>A0A238XRB1</accession>
<reference evidence="2 3" key="1">
    <citation type="submission" date="2017-06" db="EMBL/GenBank/DDBJ databases">
        <authorList>
            <person name="Kim H.J."/>
            <person name="Triplett B.A."/>
        </authorList>
    </citation>
    <scope>NUCLEOTIDE SEQUENCE [LARGE SCALE GENOMIC DNA]</scope>
    <source>
        <strain evidence="2 3">DSM 29052</strain>
    </source>
</reference>
<dbReference type="OrthoDB" id="7841298at2"/>
<dbReference type="Proteomes" id="UP000198417">
    <property type="component" value="Unassembled WGS sequence"/>
</dbReference>
<evidence type="ECO:0008006" key="4">
    <source>
        <dbReference type="Google" id="ProtNLM"/>
    </source>
</evidence>
<evidence type="ECO:0000256" key="1">
    <source>
        <dbReference type="SAM" id="SignalP"/>
    </source>
</evidence>
<evidence type="ECO:0000313" key="2">
    <source>
        <dbReference type="EMBL" id="SNR61576.1"/>
    </source>
</evidence>
<evidence type="ECO:0000313" key="3">
    <source>
        <dbReference type="Proteomes" id="UP000198417"/>
    </source>
</evidence>
<feature type="chain" id="PRO_5012692321" description="DUF2059 domain-containing protein" evidence="1">
    <location>
        <begin position="21"/>
        <end position="269"/>
    </location>
</feature>
<organism evidence="2 3">
    <name type="scientific">Puniceibacterium sediminis</name>
    <dbReference type="NCBI Taxonomy" id="1608407"/>
    <lineage>
        <taxon>Bacteria</taxon>
        <taxon>Pseudomonadati</taxon>
        <taxon>Pseudomonadota</taxon>
        <taxon>Alphaproteobacteria</taxon>
        <taxon>Rhodobacterales</taxon>
        <taxon>Paracoccaceae</taxon>
        <taxon>Puniceibacterium</taxon>
    </lineage>
</organism>
<feature type="signal peptide" evidence="1">
    <location>
        <begin position="1"/>
        <end position="20"/>
    </location>
</feature>
<keyword evidence="3" id="KW-1185">Reference proteome</keyword>
<sequence>MFARLSVIAAAAVTAFPVWAAPVDDLINVLGVAQIVDVMRTEGLDYGDELARDLLPGGKSAAWSAVVSSIYDTDSMYEIVRAKFSESMGDQDVAPLLEYFATQDGQRVVALELEARQAMMEGDVEDVARATFRDLDGTGDPRLGQLETFVEANDLIESNVAGALNASFHFYTGLLDGGAIDLSEAEIIADVWEQEDETRQDTREWLYGFLLLAYGPLSDETLDDYIDISSSEEGRVMNRALFAGFNKMYDEISHRLGLASARQMQAQDL</sequence>
<dbReference type="AlphaFoldDB" id="A0A238XRB1"/>
<gene>
    <name evidence="2" type="ORF">SAMN06265370_112144</name>
</gene>
<keyword evidence="1" id="KW-0732">Signal</keyword>
<name>A0A238XRB1_9RHOB</name>
<dbReference type="RefSeq" id="WP_089271491.1">
    <property type="nucleotide sequence ID" value="NZ_FZNN01000012.1"/>
</dbReference>
<proteinExistence type="predicted"/>